<dbReference type="Gene3D" id="3.20.20.150">
    <property type="entry name" value="Divalent-metal-dependent TIM barrel enzymes"/>
    <property type="match status" value="1"/>
</dbReference>
<dbReference type="PANTHER" id="PTHR43489">
    <property type="entry name" value="ISOMERASE"/>
    <property type="match status" value="1"/>
</dbReference>
<name>A0ABX7BYM7_9HYPH</name>
<keyword evidence="5" id="KW-1185">Reference proteome</keyword>
<dbReference type="EMBL" id="CP068047">
    <property type="protein sequence ID" value="QQR37028.1"/>
    <property type="molecule type" value="Genomic_DNA"/>
</dbReference>
<reference evidence="4 5" key="1">
    <citation type="submission" date="2021-01" db="EMBL/GenBank/DDBJ databases">
        <title>Genome seq and assembly of Devosia sp. G19.</title>
        <authorList>
            <person name="Chhetri G."/>
        </authorList>
    </citation>
    <scope>NUCLEOTIDE SEQUENCE [LARGE SCALE GENOMIC DNA]</scope>
    <source>
        <strain evidence="4 5">G19</strain>
    </source>
</reference>
<dbReference type="PIRSF" id="PIRSF006241">
    <property type="entry name" value="HyI"/>
    <property type="match status" value="1"/>
</dbReference>
<gene>
    <name evidence="4" type="ORF">JI749_05275</name>
</gene>
<organism evidence="4 5">
    <name type="scientific">Devosia oryziradicis</name>
    <dbReference type="NCBI Taxonomy" id="2801335"/>
    <lineage>
        <taxon>Bacteria</taxon>
        <taxon>Pseudomonadati</taxon>
        <taxon>Pseudomonadota</taxon>
        <taxon>Alphaproteobacteria</taxon>
        <taxon>Hyphomicrobiales</taxon>
        <taxon>Devosiaceae</taxon>
        <taxon>Devosia</taxon>
    </lineage>
</organism>
<comment type="similarity">
    <text evidence="2">Belongs to the hyi family.</text>
</comment>
<dbReference type="InterPro" id="IPR036237">
    <property type="entry name" value="Xyl_isomerase-like_sf"/>
</dbReference>
<dbReference type="PANTHER" id="PTHR43489:SF13">
    <property type="entry name" value="HYDROXYPYRUVATE ISOMERASE"/>
    <property type="match status" value="1"/>
</dbReference>
<proteinExistence type="inferred from homology"/>
<dbReference type="RefSeq" id="WP_201660271.1">
    <property type="nucleotide sequence ID" value="NZ_CP068047.1"/>
</dbReference>
<evidence type="ECO:0000259" key="3">
    <source>
        <dbReference type="Pfam" id="PF01261"/>
    </source>
</evidence>
<dbReference type="InterPro" id="IPR050417">
    <property type="entry name" value="Sugar_Epim/Isomerase"/>
</dbReference>
<evidence type="ECO:0000256" key="1">
    <source>
        <dbReference type="ARBA" id="ARBA00023235"/>
    </source>
</evidence>
<keyword evidence="1 2" id="KW-0413">Isomerase</keyword>
<dbReference type="InterPro" id="IPR013022">
    <property type="entry name" value="Xyl_isomerase-like_TIM-brl"/>
</dbReference>
<evidence type="ECO:0000256" key="2">
    <source>
        <dbReference type="PIRNR" id="PIRNR006241"/>
    </source>
</evidence>
<evidence type="ECO:0000313" key="4">
    <source>
        <dbReference type="EMBL" id="QQR37028.1"/>
    </source>
</evidence>
<dbReference type="InterPro" id="IPR026040">
    <property type="entry name" value="HyI-like"/>
</dbReference>
<feature type="domain" description="Xylose isomerase-like TIM barrel" evidence="3">
    <location>
        <begin position="13"/>
        <end position="246"/>
    </location>
</feature>
<dbReference type="Pfam" id="PF01261">
    <property type="entry name" value="AP_endonuc_2"/>
    <property type="match status" value="1"/>
</dbReference>
<dbReference type="Proteomes" id="UP000595460">
    <property type="component" value="Chromosome"/>
</dbReference>
<evidence type="ECO:0000313" key="5">
    <source>
        <dbReference type="Proteomes" id="UP000595460"/>
    </source>
</evidence>
<accession>A0ABX7BYM7</accession>
<dbReference type="SUPFAM" id="SSF51658">
    <property type="entry name" value="Xylose isomerase-like"/>
    <property type="match status" value="1"/>
</dbReference>
<sequence length="252" mass="27124">MLYPEHGFIERFGAAAADGFRGVEFVSPYEYGAAEVAGAARAAGIEIVLFNSPTGDWAKGERGSACQPGREDVFREGIETAIDYAQVMRCPRLHIMAGIVPDGVSAAAAEACLVDNLRWAAARLAETGIAALIEPINPVDMPGYGLNSLAQAERVLAAAGPENLWLQYDFYHMAMMGEALVENFERLLPRIGHVQIADMPGRHEPGTGRLDYAGVFTAVERSGYGGWIGAEYRPNAGTSQGLGWMHALRKQP</sequence>
<protein>
    <submittedName>
        <fullName evidence="4">TIM barrel protein</fullName>
    </submittedName>
</protein>